<feature type="domain" description="Alcohol dehydrogenase-like N-terminal" evidence="2">
    <location>
        <begin position="29"/>
        <end position="71"/>
    </location>
</feature>
<comment type="caution">
    <text evidence="3">The sequence shown here is derived from an EMBL/GenBank/DDBJ whole genome shotgun (WGS) entry which is preliminary data.</text>
</comment>
<sequence>MQMRAVVLDGPIEPEELRVRRVPVPEPPPGWVRVKVEAFGLNRSEYHLRVGLASNARFPVIPGIEATGTIDLAPGGEFEP</sequence>
<dbReference type="RefSeq" id="WP_165949310.1">
    <property type="nucleotide sequence ID" value="NZ_SMKR01000074.1"/>
</dbReference>
<dbReference type="PANTHER" id="PTHR44154">
    <property type="entry name" value="QUINONE OXIDOREDUCTASE"/>
    <property type="match status" value="1"/>
</dbReference>
<evidence type="ECO:0000313" key="3">
    <source>
        <dbReference type="EMBL" id="TDD23293.1"/>
    </source>
</evidence>
<organism evidence="3 4">
    <name type="scientific">Kribbella turkmenica</name>
    <dbReference type="NCBI Taxonomy" id="2530375"/>
    <lineage>
        <taxon>Bacteria</taxon>
        <taxon>Bacillati</taxon>
        <taxon>Actinomycetota</taxon>
        <taxon>Actinomycetes</taxon>
        <taxon>Propionibacteriales</taxon>
        <taxon>Kribbellaceae</taxon>
        <taxon>Kribbella</taxon>
    </lineage>
</organism>
<dbReference type="InterPro" id="IPR011032">
    <property type="entry name" value="GroES-like_sf"/>
</dbReference>
<feature type="non-terminal residue" evidence="3">
    <location>
        <position position="80"/>
    </location>
</feature>
<evidence type="ECO:0000313" key="4">
    <source>
        <dbReference type="Proteomes" id="UP000295172"/>
    </source>
</evidence>
<evidence type="ECO:0000256" key="1">
    <source>
        <dbReference type="ARBA" id="ARBA00022857"/>
    </source>
</evidence>
<evidence type="ECO:0000259" key="2">
    <source>
        <dbReference type="Pfam" id="PF08240"/>
    </source>
</evidence>
<keyword evidence="4" id="KW-1185">Reference proteome</keyword>
<accession>A0A4R4WZG9</accession>
<name>A0A4R4WZG9_9ACTN</name>
<dbReference type="InterPro" id="IPR013154">
    <property type="entry name" value="ADH-like_N"/>
</dbReference>
<dbReference type="InterPro" id="IPR051603">
    <property type="entry name" value="Zinc-ADH_QOR/CCCR"/>
</dbReference>
<protein>
    <submittedName>
        <fullName evidence="3">NADPH:quinone reductase</fullName>
    </submittedName>
</protein>
<gene>
    <name evidence="3" type="ORF">E1218_18015</name>
</gene>
<reference evidence="3 4" key="1">
    <citation type="submission" date="2019-02" db="EMBL/GenBank/DDBJ databases">
        <title>Draft genome sequences of novel Actinobacteria.</title>
        <authorList>
            <person name="Sahin N."/>
            <person name="Ay H."/>
            <person name="Saygin H."/>
        </authorList>
    </citation>
    <scope>NUCLEOTIDE SEQUENCE [LARGE SCALE GENOMIC DNA]</scope>
    <source>
        <strain evidence="3 4">16K104</strain>
    </source>
</reference>
<dbReference type="Pfam" id="PF08240">
    <property type="entry name" value="ADH_N"/>
    <property type="match status" value="1"/>
</dbReference>
<dbReference type="SUPFAM" id="SSF50129">
    <property type="entry name" value="GroES-like"/>
    <property type="match status" value="1"/>
</dbReference>
<dbReference type="Gene3D" id="3.90.180.10">
    <property type="entry name" value="Medium-chain alcohol dehydrogenases, catalytic domain"/>
    <property type="match status" value="1"/>
</dbReference>
<dbReference type="Proteomes" id="UP000295172">
    <property type="component" value="Unassembled WGS sequence"/>
</dbReference>
<proteinExistence type="predicted"/>
<dbReference type="AlphaFoldDB" id="A0A4R4WZG9"/>
<dbReference type="PANTHER" id="PTHR44154:SF1">
    <property type="entry name" value="QUINONE OXIDOREDUCTASE"/>
    <property type="match status" value="1"/>
</dbReference>
<keyword evidence="1" id="KW-0521">NADP</keyword>
<dbReference type="EMBL" id="SMKR01000074">
    <property type="protein sequence ID" value="TDD23293.1"/>
    <property type="molecule type" value="Genomic_DNA"/>
</dbReference>